<keyword evidence="3 7" id="KW-0560">Oxidoreductase</keyword>
<dbReference type="Pfam" id="PF01799">
    <property type="entry name" value="Fer2_2"/>
    <property type="match status" value="1"/>
</dbReference>
<evidence type="ECO:0000256" key="5">
    <source>
        <dbReference type="ARBA" id="ARBA00023014"/>
    </source>
</evidence>
<protein>
    <submittedName>
        <fullName evidence="7">Carbon-monoxide dehydrogenase small subunit</fullName>
        <ecNumber evidence="7">1.2.7.4</ecNumber>
    </submittedName>
</protein>
<dbReference type="EMBL" id="JAUSUE010000014">
    <property type="protein sequence ID" value="MDQ0204241.1"/>
    <property type="molecule type" value="Genomic_DNA"/>
</dbReference>
<evidence type="ECO:0000256" key="3">
    <source>
        <dbReference type="ARBA" id="ARBA00023002"/>
    </source>
</evidence>
<dbReference type="SUPFAM" id="SSF54292">
    <property type="entry name" value="2Fe-2S ferredoxin-like"/>
    <property type="match status" value="1"/>
</dbReference>
<organism evidence="7 8">
    <name type="scientific">Pectinatus haikarae</name>
    <dbReference type="NCBI Taxonomy" id="349096"/>
    <lineage>
        <taxon>Bacteria</taxon>
        <taxon>Bacillati</taxon>
        <taxon>Bacillota</taxon>
        <taxon>Negativicutes</taxon>
        <taxon>Selenomonadales</taxon>
        <taxon>Selenomonadaceae</taxon>
        <taxon>Pectinatus</taxon>
    </lineage>
</organism>
<dbReference type="Proteomes" id="UP001239167">
    <property type="component" value="Unassembled WGS sequence"/>
</dbReference>
<evidence type="ECO:0000256" key="2">
    <source>
        <dbReference type="ARBA" id="ARBA00022723"/>
    </source>
</evidence>
<keyword evidence="8" id="KW-1185">Reference proteome</keyword>
<gene>
    <name evidence="7" type="ORF">J2S01_001969</name>
</gene>
<dbReference type="InterPro" id="IPR001041">
    <property type="entry name" value="2Fe-2S_ferredoxin-type"/>
</dbReference>
<dbReference type="PANTHER" id="PTHR44379">
    <property type="entry name" value="OXIDOREDUCTASE WITH IRON-SULFUR SUBUNIT"/>
    <property type="match status" value="1"/>
</dbReference>
<sequence>MSEIKFLLNGGNISVNIDPTMRLLDVLRDILGLTGPKEGCGEGECGACSVLVDHKLVNSCIMPAGNVAGHEVLTIEGFSGEMRYKKLADAFAGAGAVQCGFCTPGMILAAEALLNKVPHPDESQIRRAISGNLCRCTGYNMIVQAIRTAAREGAGLW</sequence>
<keyword evidence="1" id="KW-0001">2Fe-2S</keyword>
<evidence type="ECO:0000256" key="4">
    <source>
        <dbReference type="ARBA" id="ARBA00023004"/>
    </source>
</evidence>
<proteinExistence type="predicted"/>
<dbReference type="EC" id="1.2.7.4" evidence="7"/>
<keyword evidence="4" id="KW-0408">Iron</keyword>
<dbReference type="Gene3D" id="3.10.20.30">
    <property type="match status" value="1"/>
</dbReference>
<dbReference type="GO" id="GO:0043885">
    <property type="term" value="F:anaerobic carbon-monoxide dehydrogenase activity"/>
    <property type="evidence" value="ECO:0007669"/>
    <property type="project" value="UniProtKB-EC"/>
</dbReference>
<dbReference type="CDD" id="cd00207">
    <property type="entry name" value="fer2"/>
    <property type="match status" value="1"/>
</dbReference>
<evidence type="ECO:0000256" key="1">
    <source>
        <dbReference type="ARBA" id="ARBA00022714"/>
    </source>
</evidence>
<dbReference type="PANTHER" id="PTHR44379:SF5">
    <property type="entry name" value="OXIDOREDUCTASE WITH IRON-SULFUR SUBUNIT"/>
    <property type="match status" value="1"/>
</dbReference>
<dbReference type="PROSITE" id="PS51085">
    <property type="entry name" value="2FE2S_FER_2"/>
    <property type="match status" value="1"/>
</dbReference>
<name>A0ABT9Y9N6_9FIRM</name>
<dbReference type="InterPro" id="IPR036010">
    <property type="entry name" value="2Fe-2S_ferredoxin-like_sf"/>
</dbReference>
<keyword evidence="2" id="KW-0479">Metal-binding</keyword>
<evidence type="ECO:0000259" key="6">
    <source>
        <dbReference type="PROSITE" id="PS51085"/>
    </source>
</evidence>
<dbReference type="InterPro" id="IPR012675">
    <property type="entry name" value="Beta-grasp_dom_sf"/>
</dbReference>
<accession>A0ABT9Y9N6</accession>
<evidence type="ECO:0000313" key="7">
    <source>
        <dbReference type="EMBL" id="MDQ0204241.1"/>
    </source>
</evidence>
<dbReference type="Pfam" id="PF00111">
    <property type="entry name" value="Fer2"/>
    <property type="match status" value="1"/>
</dbReference>
<keyword evidence="5" id="KW-0411">Iron-sulfur</keyword>
<reference evidence="7 8" key="1">
    <citation type="submission" date="2023-07" db="EMBL/GenBank/DDBJ databases">
        <title>Genomic Encyclopedia of Type Strains, Phase IV (KMG-IV): sequencing the most valuable type-strain genomes for metagenomic binning, comparative biology and taxonomic classification.</title>
        <authorList>
            <person name="Goeker M."/>
        </authorList>
    </citation>
    <scope>NUCLEOTIDE SEQUENCE [LARGE SCALE GENOMIC DNA]</scope>
    <source>
        <strain evidence="7 8">DSM 16980</strain>
    </source>
</reference>
<feature type="domain" description="2Fe-2S ferredoxin-type" evidence="6">
    <location>
        <begin position="2"/>
        <end position="78"/>
    </location>
</feature>
<dbReference type="InterPro" id="IPR002888">
    <property type="entry name" value="2Fe-2S-bd"/>
</dbReference>
<dbReference type="Gene3D" id="1.10.150.120">
    <property type="entry name" value="[2Fe-2S]-binding domain"/>
    <property type="match status" value="1"/>
</dbReference>
<evidence type="ECO:0000313" key="8">
    <source>
        <dbReference type="Proteomes" id="UP001239167"/>
    </source>
</evidence>
<dbReference type="InterPro" id="IPR051452">
    <property type="entry name" value="Diverse_Oxidoreductases"/>
</dbReference>
<dbReference type="PROSITE" id="PS00197">
    <property type="entry name" value="2FE2S_FER_1"/>
    <property type="match status" value="1"/>
</dbReference>
<dbReference type="SUPFAM" id="SSF47741">
    <property type="entry name" value="CO dehydrogenase ISP C-domain like"/>
    <property type="match status" value="1"/>
</dbReference>
<dbReference type="InterPro" id="IPR036884">
    <property type="entry name" value="2Fe-2S-bd_dom_sf"/>
</dbReference>
<comment type="caution">
    <text evidence="7">The sequence shown here is derived from an EMBL/GenBank/DDBJ whole genome shotgun (WGS) entry which is preliminary data.</text>
</comment>
<dbReference type="RefSeq" id="WP_196605479.1">
    <property type="nucleotide sequence ID" value="NZ_CP116940.1"/>
</dbReference>
<dbReference type="InterPro" id="IPR006058">
    <property type="entry name" value="2Fe2S_fd_BS"/>
</dbReference>